<dbReference type="OrthoDB" id="1938526at2759"/>
<dbReference type="EMBL" id="JADFTS010000007">
    <property type="protein sequence ID" value="KAF9598500.1"/>
    <property type="molecule type" value="Genomic_DNA"/>
</dbReference>
<evidence type="ECO:0000256" key="1">
    <source>
        <dbReference type="ARBA" id="ARBA00023242"/>
    </source>
</evidence>
<sequence length="338" mass="37800">MTQNKAIIRCFRTPQSSVWSIKSVDSRTKKGTPTSLSFPPEAWEWSGALGKEVLLSDDTISDSNLSSPRKPFFQAPKQGPIKLLKSGNNDPRKQVRISPCKEFPHGSNLLSSKKSKKCKRPQRVVKSFDFMSDYVPRMAIPVGPRFQADIPDCIGIASRASSSDGNANVNSSAKRLGTLVWPIEDRDAEFSGELIGKGRPSTCLCQSPGSPGCVKLHVSDERVRLKFDISSAFYSWKFDEMGEEVSKSWTPAEEKRFRIVVKMNPVSSDMSFLNPSLKCLPSKSRESILSYYYNVFVLNRMSRQTRLTSTDVDSDDDETNEGVGQSKDVKHHYLIGLR</sequence>
<evidence type="ECO:0000259" key="3">
    <source>
        <dbReference type="PROSITE" id="PS51156"/>
    </source>
</evidence>
<dbReference type="PROSITE" id="PS51156">
    <property type="entry name" value="ELM2"/>
    <property type="match status" value="1"/>
</dbReference>
<comment type="caution">
    <text evidence="4">The sequence shown here is derived from an EMBL/GenBank/DDBJ whole genome shotgun (WGS) entry which is preliminary data.</text>
</comment>
<evidence type="ECO:0000313" key="4">
    <source>
        <dbReference type="EMBL" id="KAF9598500.1"/>
    </source>
</evidence>
<evidence type="ECO:0000313" key="5">
    <source>
        <dbReference type="Proteomes" id="UP000631114"/>
    </source>
</evidence>
<gene>
    <name evidence="4" type="ORF">IFM89_028032</name>
</gene>
<dbReference type="InterPro" id="IPR000949">
    <property type="entry name" value="ELM2_dom"/>
</dbReference>
<protein>
    <recommendedName>
        <fullName evidence="3">ELM2 domain-containing protein</fullName>
    </recommendedName>
</protein>
<keyword evidence="1" id="KW-0539">Nucleus</keyword>
<accession>A0A835HFZ9</accession>
<name>A0A835HFZ9_9MAGN</name>
<dbReference type="Proteomes" id="UP000631114">
    <property type="component" value="Unassembled WGS sequence"/>
</dbReference>
<proteinExistence type="predicted"/>
<dbReference type="AlphaFoldDB" id="A0A835HFZ9"/>
<reference evidence="4 5" key="1">
    <citation type="submission" date="2020-10" db="EMBL/GenBank/DDBJ databases">
        <title>The Coptis chinensis genome and diversification of protoberbering-type alkaloids.</title>
        <authorList>
            <person name="Wang B."/>
            <person name="Shu S."/>
            <person name="Song C."/>
            <person name="Liu Y."/>
        </authorList>
    </citation>
    <scope>NUCLEOTIDE SEQUENCE [LARGE SCALE GENOMIC DNA]</scope>
    <source>
        <strain evidence="4">HL-2020</strain>
        <tissue evidence="4">Leaf</tissue>
    </source>
</reference>
<feature type="region of interest" description="Disordered" evidence="2">
    <location>
        <begin position="65"/>
        <end position="116"/>
    </location>
</feature>
<organism evidence="4 5">
    <name type="scientific">Coptis chinensis</name>
    <dbReference type="NCBI Taxonomy" id="261450"/>
    <lineage>
        <taxon>Eukaryota</taxon>
        <taxon>Viridiplantae</taxon>
        <taxon>Streptophyta</taxon>
        <taxon>Embryophyta</taxon>
        <taxon>Tracheophyta</taxon>
        <taxon>Spermatophyta</taxon>
        <taxon>Magnoliopsida</taxon>
        <taxon>Ranunculales</taxon>
        <taxon>Ranunculaceae</taxon>
        <taxon>Coptidoideae</taxon>
        <taxon>Coptis</taxon>
    </lineage>
</organism>
<evidence type="ECO:0000256" key="2">
    <source>
        <dbReference type="SAM" id="MobiDB-lite"/>
    </source>
</evidence>
<dbReference type="PANTHER" id="PTHR46872:SF10">
    <property type="entry name" value="MYB-LIKE DOMAIN-CONTAINING PROTEIN"/>
    <property type="match status" value="1"/>
</dbReference>
<dbReference type="PANTHER" id="PTHR46872">
    <property type="entry name" value="DNA BINDING PROTEIN"/>
    <property type="match status" value="1"/>
</dbReference>
<keyword evidence="5" id="KW-1185">Reference proteome</keyword>
<feature type="domain" description="ELM2" evidence="3">
    <location>
        <begin position="138"/>
        <end position="240"/>
    </location>
</feature>